<evidence type="ECO:0000313" key="5">
    <source>
        <dbReference type="EMBL" id="CAF1706442.1"/>
    </source>
</evidence>
<keyword evidence="2" id="KW-0929">Antimicrobial</keyword>
<gene>
    <name evidence="5" type="ORF">DARMORV10_C03P57970.1</name>
</gene>
<dbReference type="CDD" id="cd00107">
    <property type="entry name" value="Knot1"/>
    <property type="match status" value="1"/>
</dbReference>
<dbReference type="InterPro" id="IPR008176">
    <property type="entry name" value="Defensin_plant"/>
</dbReference>
<comment type="similarity">
    <text evidence="1">Belongs to the DEFL family.</text>
</comment>
<dbReference type="PRINTS" id="PR00288">
    <property type="entry name" value="PUROTHIONIN"/>
</dbReference>
<dbReference type="AlphaFoldDB" id="A0A816IBX8"/>
<protein>
    <submittedName>
        <fullName evidence="5">(rape) hypothetical protein</fullName>
    </submittedName>
</protein>
<dbReference type="GO" id="GO:0031640">
    <property type="term" value="P:killing of cells of another organism"/>
    <property type="evidence" value="ECO:0007669"/>
    <property type="project" value="UniProtKB-KW"/>
</dbReference>
<accession>A0A816IBX8</accession>
<dbReference type="GO" id="GO:0050832">
    <property type="term" value="P:defense response to fungus"/>
    <property type="evidence" value="ECO:0007669"/>
    <property type="project" value="UniProtKB-KW"/>
</dbReference>
<dbReference type="Pfam" id="PF00304">
    <property type="entry name" value="Gamma-thionin"/>
    <property type="match status" value="1"/>
</dbReference>
<dbReference type="InterPro" id="IPR036574">
    <property type="entry name" value="Scorpion_toxin-like_sf"/>
</dbReference>
<dbReference type="SMR" id="A0A816IBX8"/>
<dbReference type="PROSITE" id="PS00940">
    <property type="entry name" value="GAMMA_THIONIN"/>
    <property type="match status" value="1"/>
</dbReference>
<reference evidence="5" key="1">
    <citation type="submission" date="2021-01" db="EMBL/GenBank/DDBJ databases">
        <authorList>
            <consortium name="Genoscope - CEA"/>
            <person name="William W."/>
        </authorList>
    </citation>
    <scope>NUCLEOTIDE SEQUENCE</scope>
</reference>
<evidence type="ECO:0000256" key="3">
    <source>
        <dbReference type="ARBA" id="ARBA00022577"/>
    </source>
</evidence>
<dbReference type="SUPFAM" id="SSF57095">
    <property type="entry name" value="Scorpion toxin-like"/>
    <property type="match status" value="1"/>
</dbReference>
<evidence type="ECO:0000256" key="1">
    <source>
        <dbReference type="ARBA" id="ARBA00006722"/>
    </source>
</evidence>
<sequence length="87" mass="10050">MYFLHENELIKLSRKDATATEEERILKEPCMKMVQGQQMCEAKSVNFMGMCLKCRNCKQICITEGFPDGRCKGFMRKCICGKPCMLN</sequence>
<keyword evidence="3" id="KW-0295">Fungicide</keyword>
<dbReference type="Gene3D" id="3.30.30.10">
    <property type="entry name" value="Knottin, scorpion toxin-like"/>
    <property type="match status" value="1"/>
</dbReference>
<dbReference type="EMBL" id="HG994367">
    <property type="protein sequence ID" value="CAF1706442.1"/>
    <property type="molecule type" value="Genomic_DNA"/>
</dbReference>
<proteinExistence type="inferred from homology"/>
<evidence type="ECO:0000259" key="4">
    <source>
        <dbReference type="Pfam" id="PF00304"/>
    </source>
</evidence>
<dbReference type="InterPro" id="IPR003614">
    <property type="entry name" value="Knottins"/>
</dbReference>
<name>A0A816IBX8_BRANA</name>
<evidence type="ECO:0000256" key="2">
    <source>
        <dbReference type="ARBA" id="ARBA00022529"/>
    </source>
</evidence>
<feature type="domain" description="Knottins-like" evidence="4">
    <location>
        <begin position="38"/>
        <end position="84"/>
    </location>
</feature>
<dbReference type="Proteomes" id="UP001295469">
    <property type="component" value="Chromosome C03"/>
</dbReference>
<organism evidence="5">
    <name type="scientific">Brassica napus</name>
    <name type="common">Rape</name>
    <dbReference type="NCBI Taxonomy" id="3708"/>
    <lineage>
        <taxon>Eukaryota</taxon>
        <taxon>Viridiplantae</taxon>
        <taxon>Streptophyta</taxon>
        <taxon>Embryophyta</taxon>
        <taxon>Tracheophyta</taxon>
        <taxon>Spermatophyta</taxon>
        <taxon>Magnoliopsida</taxon>
        <taxon>eudicotyledons</taxon>
        <taxon>Gunneridae</taxon>
        <taxon>Pentapetalae</taxon>
        <taxon>rosids</taxon>
        <taxon>malvids</taxon>
        <taxon>Brassicales</taxon>
        <taxon>Brassicaceae</taxon>
        <taxon>Brassiceae</taxon>
        <taxon>Brassica</taxon>
    </lineage>
</organism>